<dbReference type="STRING" id="113653.GAH_00339"/>
<evidence type="ECO:0000256" key="3">
    <source>
        <dbReference type="ARBA" id="ARBA00022989"/>
    </source>
</evidence>
<dbReference type="GeneID" id="24802925"/>
<feature type="transmembrane region" description="Helical" evidence="5">
    <location>
        <begin position="155"/>
        <end position="179"/>
    </location>
</feature>
<dbReference type="HAMAP" id="MF_01350">
    <property type="entry name" value="NDH1_NuoH"/>
    <property type="match status" value="1"/>
</dbReference>
<dbReference type="EMBL" id="CP011267">
    <property type="protein sequence ID" value="AKG92308.1"/>
    <property type="molecule type" value="Genomic_DNA"/>
</dbReference>
<feature type="transmembrane region" description="Helical" evidence="5">
    <location>
        <begin position="53"/>
        <end position="75"/>
    </location>
</feature>
<dbReference type="AlphaFoldDB" id="A0A0F7IF92"/>
<feature type="transmembrane region" description="Helical" evidence="5">
    <location>
        <begin position="225"/>
        <end position="246"/>
    </location>
</feature>
<dbReference type="PANTHER" id="PTHR11432:SF3">
    <property type="entry name" value="NADH-UBIQUINONE OXIDOREDUCTASE CHAIN 1"/>
    <property type="match status" value="1"/>
</dbReference>
<feature type="transmembrane region" description="Helical" evidence="5">
    <location>
        <begin position="122"/>
        <end position="143"/>
    </location>
</feature>
<dbReference type="RefSeq" id="WP_048094403.1">
    <property type="nucleotide sequence ID" value="NZ_CP011267.1"/>
</dbReference>
<feature type="transmembrane region" description="Helical" evidence="5">
    <location>
        <begin position="191"/>
        <end position="213"/>
    </location>
</feature>
<name>A0A0F7IF92_9EURY</name>
<dbReference type="KEGG" id="gah:GAH_00339"/>
<organism evidence="6 7">
    <name type="scientific">Geoglobus ahangari</name>
    <dbReference type="NCBI Taxonomy" id="113653"/>
    <lineage>
        <taxon>Archaea</taxon>
        <taxon>Methanobacteriati</taxon>
        <taxon>Methanobacteriota</taxon>
        <taxon>Archaeoglobi</taxon>
        <taxon>Archaeoglobales</taxon>
        <taxon>Archaeoglobaceae</taxon>
        <taxon>Geoglobus</taxon>
    </lineage>
</organism>
<proteinExistence type="inferred from homology"/>
<feature type="transmembrane region" description="Helical" evidence="5">
    <location>
        <begin position="347"/>
        <end position="368"/>
    </location>
</feature>
<evidence type="ECO:0000256" key="4">
    <source>
        <dbReference type="ARBA" id="ARBA00023136"/>
    </source>
</evidence>
<dbReference type="GO" id="GO:0009060">
    <property type="term" value="P:aerobic respiration"/>
    <property type="evidence" value="ECO:0007669"/>
    <property type="project" value="TreeGrafter"/>
</dbReference>
<protein>
    <submittedName>
        <fullName evidence="6">NADH:ubiquinone oxidoreductase subunit 1 (chain H)</fullName>
        <ecNumber evidence="6">1.6.5.3</ecNumber>
    </submittedName>
</protein>
<dbReference type="PATRIC" id="fig|113653.22.peg.344"/>
<accession>A0A0F7IF92</accession>
<dbReference type="Pfam" id="PF00146">
    <property type="entry name" value="NADHdh"/>
    <property type="match status" value="1"/>
</dbReference>
<evidence type="ECO:0000313" key="7">
    <source>
        <dbReference type="Proteomes" id="UP000034723"/>
    </source>
</evidence>
<evidence type="ECO:0000256" key="1">
    <source>
        <dbReference type="ARBA" id="ARBA00004141"/>
    </source>
</evidence>
<evidence type="ECO:0000256" key="5">
    <source>
        <dbReference type="SAM" id="Phobius"/>
    </source>
</evidence>
<feature type="transmembrane region" description="Helical" evidence="5">
    <location>
        <begin position="285"/>
        <end position="303"/>
    </location>
</feature>
<sequence>MAEENVVFILLEKILSTFTKNLVNIPAINPLVERLLDIPFLNVLVAFLLWKPIFHVLILPGMIGLTLVLLFIIYFERKITARVQWRVGPKEVSRRTGGVIQALADGMRYFFQEVIVHRDAHAFYFLQFPLISFLPVLLPLLFLPAGGTYGIKSLYAIPIAMALISLIPVFIIAMGWASNSKFAYIGSVREAFMYFAYEIPFILAVVAMILIYQTADPFEIVAKQSIPGVFINPIAFLAFFITVLIATSRLPFDIPEADQEVAFGPYVEYSGILFGLTMMLPYEKLYLLSMLSVILFFGGWNGPAIAPLGDLAPVIWLYIKTIVFMCVVSLARSIYARYRLDQTLKMGWSVIMSMALIALFISAGWVAWLRL</sequence>
<dbReference type="EC" id="1.6.5.3" evidence="6"/>
<evidence type="ECO:0000256" key="2">
    <source>
        <dbReference type="ARBA" id="ARBA00022692"/>
    </source>
</evidence>
<dbReference type="GO" id="GO:0003954">
    <property type="term" value="F:NADH dehydrogenase activity"/>
    <property type="evidence" value="ECO:0007669"/>
    <property type="project" value="TreeGrafter"/>
</dbReference>
<keyword evidence="6" id="KW-0560">Oxidoreductase</keyword>
<keyword evidence="6" id="KW-0830">Ubiquinone</keyword>
<feature type="transmembrane region" description="Helical" evidence="5">
    <location>
        <begin position="315"/>
        <end position="335"/>
    </location>
</feature>
<comment type="subcellular location">
    <subcellularLocation>
        <location evidence="1">Membrane</location>
        <topology evidence="1">Multi-pass membrane protein</topology>
    </subcellularLocation>
</comment>
<evidence type="ECO:0000313" key="6">
    <source>
        <dbReference type="EMBL" id="AKG92308.1"/>
    </source>
</evidence>
<dbReference type="Proteomes" id="UP000034723">
    <property type="component" value="Chromosome"/>
</dbReference>
<dbReference type="PANTHER" id="PTHR11432">
    <property type="entry name" value="NADH DEHYDROGENASE SUBUNIT 1"/>
    <property type="match status" value="1"/>
</dbReference>
<keyword evidence="4 5" id="KW-0472">Membrane</keyword>
<keyword evidence="3 5" id="KW-1133">Transmembrane helix</keyword>
<keyword evidence="2 5" id="KW-0812">Transmembrane</keyword>
<dbReference type="OrthoDB" id="15253at2157"/>
<dbReference type="InterPro" id="IPR001694">
    <property type="entry name" value="NADH_UbQ_OxRdtase_su1/FPO"/>
</dbReference>
<dbReference type="InParanoid" id="A0A0F7IF92"/>
<dbReference type="HOGENOM" id="CLU_015134_0_2_2"/>
<gene>
    <name evidence="6" type="ORF">GAH_00339</name>
</gene>
<keyword evidence="7" id="KW-1185">Reference proteome</keyword>
<dbReference type="GO" id="GO:0016020">
    <property type="term" value="C:membrane"/>
    <property type="evidence" value="ECO:0007669"/>
    <property type="project" value="UniProtKB-SubCell"/>
</dbReference>
<dbReference type="NCBIfam" id="NF004741">
    <property type="entry name" value="PRK06076.1-2"/>
    <property type="match status" value="1"/>
</dbReference>
<reference evidence="6 7" key="1">
    <citation type="submission" date="2015-04" db="EMBL/GenBank/DDBJ databases">
        <title>The complete genome sequence of the hyperthermophilic, obligate iron-reducing archaeon Geoglobus ahangari strain 234T.</title>
        <authorList>
            <person name="Manzella M.P."/>
            <person name="Holmes D.E."/>
            <person name="Rocheleau J.M."/>
            <person name="Chung A."/>
            <person name="Reguera G."/>
            <person name="Kashefi K."/>
        </authorList>
    </citation>
    <scope>NUCLEOTIDE SEQUENCE [LARGE SCALE GENOMIC DNA]</scope>
    <source>
        <strain evidence="6 7">234</strain>
    </source>
</reference>